<organism evidence="1 2">
    <name type="scientific">Paenibacillus gallinarum</name>
    <dbReference type="NCBI Taxonomy" id="2762232"/>
    <lineage>
        <taxon>Bacteria</taxon>
        <taxon>Bacillati</taxon>
        <taxon>Bacillota</taxon>
        <taxon>Bacilli</taxon>
        <taxon>Bacillales</taxon>
        <taxon>Paenibacillaceae</taxon>
        <taxon>Paenibacillus</taxon>
    </lineage>
</organism>
<gene>
    <name evidence="1" type="ORF">H9647_13425</name>
</gene>
<protein>
    <submittedName>
        <fullName evidence="1">Uncharacterized protein</fullName>
    </submittedName>
</protein>
<dbReference type="RefSeq" id="WP_191800713.1">
    <property type="nucleotide sequence ID" value="NZ_JACSQL010000005.1"/>
</dbReference>
<evidence type="ECO:0000313" key="2">
    <source>
        <dbReference type="Proteomes" id="UP000608071"/>
    </source>
</evidence>
<accession>A0ABR8T067</accession>
<name>A0ABR8T067_9BACL</name>
<dbReference type="EMBL" id="JACSQL010000005">
    <property type="protein sequence ID" value="MBD7969072.1"/>
    <property type="molecule type" value="Genomic_DNA"/>
</dbReference>
<dbReference type="Proteomes" id="UP000608071">
    <property type="component" value="Unassembled WGS sequence"/>
</dbReference>
<comment type="caution">
    <text evidence="1">The sequence shown here is derived from an EMBL/GenBank/DDBJ whole genome shotgun (WGS) entry which is preliminary data.</text>
</comment>
<reference evidence="1 2" key="1">
    <citation type="submission" date="2020-08" db="EMBL/GenBank/DDBJ databases">
        <title>A Genomic Blueprint of the Chicken Gut Microbiome.</title>
        <authorList>
            <person name="Gilroy R."/>
            <person name="Ravi A."/>
            <person name="Getino M."/>
            <person name="Pursley I."/>
            <person name="Horton D.L."/>
            <person name="Alikhan N.-F."/>
            <person name="Baker D."/>
            <person name="Gharbi K."/>
            <person name="Hall N."/>
            <person name="Watson M."/>
            <person name="Adriaenssens E.M."/>
            <person name="Foster-Nyarko E."/>
            <person name="Jarju S."/>
            <person name="Secka A."/>
            <person name="Antonio M."/>
            <person name="Oren A."/>
            <person name="Chaudhuri R."/>
            <person name="La Ragione R.M."/>
            <person name="Hildebrand F."/>
            <person name="Pallen M.J."/>
        </authorList>
    </citation>
    <scope>NUCLEOTIDE SEQUENCE [LARGE SCALE GENOMIC DNA]</scope>
    <source>
        <strain evidence="1 2">Sa2BVA9</strain>
    </source>
</reference>
<keyword evidence="2" id="KW-1185">Reference proteome</keyword>
<sequence length="92" mass="10676">MSQRIGTADNLFTLAYRKLFSRYKIQLYASHNEEDFHKKLLNLNAHYIDYKTNIVGTGKQKSPSEANTVYEIYVKKNDYSLAELAMNTAAHR</sequence>
<proteinExistence type="predicted"/>
<evidence type="ECO:0000313" key="1">
    <source>
        <dbReference type="EMBL" id="MBD7969072.1"/>
    </source>
</evidence>